<name>A0A1G7AGB1_9SPHI</name>
<keyword evidence="1" id="KW-1133">Transmembrane helix</keyword>
<keyword evidence="1" id="KW-0812">Transmembrane</keyword>
<evidence type="ECO:0000256" key="1">
    <source>
        <dbReference type="SAM" id="Phobius"/>
    </source>
</evidence>
<evidence type="ECO:0000313" key="3">
    <source>
        <dbReference type="Proteomes" id="UP000199072"/>
    </source>
</evidence>
<dbReference type="Proteomes" id="UP000199072">
    <property type="component" value="Unassembled WGS sequence"/>
</dbReference>
<reference evidence="2 3" key="1">
    <citation type="submission" date="2016-10" db="EMBL/GenBank/DDBJ databases">
        <authorList>
            <person name="de Groot N.N."/>
        </authorList>
    </citation>
    <scope>NUCLEOTIDE SEQUENCE [LARGE SCALE GENOMIC DNA]</scope>
    <source>
        <strain evidence="2 3">47C3B</strain>
    </source>
</reference>
<dbReference type="RefSeq" id="WP_091148968.1">
    <property type="nucleotide sequence ID" value="NZ_FNAI01000004.1"/>
</dbReference>
<gene>
    <name evidence="2" type="ORF">SAMN05216464_10461</name>
</gene>
<proteinExistence type="predicted"/>
<sequence>MQPELITFKKFDDIALANALTELLDEHHILYEVEESAQAFNPTFAYNNTREYAVKIEGEDFTRVTELLNNSETEDINNVGKDYYLFDFTDQELVEILAKADEWGSFDYQLARKILKERGVEINEQIVADLKTRRIEELTNPAPPQNSWIIVGYIFALAGGVLGAFIGWYLSTSKKTLPNGTRVYDYNDNDRKQGKRIFYISILVFALSIVYKFYSVENY</sequence>
<dbReference type="AlphaFoldDB" id="A0A1G7AGB1"/>
<keyword evidence="3" id="KW-1185">Reference proteome</keyword>
<keyword evidence="1" id="KW-0472">Membrane</keyword>
<evidence type="ECO:0008006" key="4">
    <source>
        <dbReference type="Google" id="ProtNLM"/>
    </source>
</evidence>
<feature type="transmembrane region" description="Helical" evidence="1">
    <location>
        <begin position="148"/>
        <end position="170"/>
    </location>
</feature>
<feature type="transmembrane region" description="Helical" evidence="1">
    <location>
        <begin position="197"/>
        <end position="214"/>
    </location>
</feature>
<dbReference type="EMBL" id="FNAI01000004">
    <property type="protein sequence ID" value="SDE13085.1"/>
    <property type="molecule type" value="Genomic_DNA"/>
</dbReference>
<dbReference type="STRING" id="1391627.SAMN05216464_10461"/>
<organism evidence="2 3">
    <name type="scientific">Mucilaginibacter pineti</name>
    <dbReference type="NCBI Taxonomy" id="1391627"/>
    <lineage>
        <taxon>Bacteria</taxon>
        <taxon>Pseudomonadati</taxon>
        <taxon>Bacteroidota</taxon>
        <taxon>Sphingobacteriia</taxon>
        <taxon>Sphingobacteriales</taxon>
        <taxon>Sphingobacteriaceae</taxon>
        <taxon>Mucilaginibacter</taxon>
    </lineage>
</organism>
<dbReference type="OrthoDB" id="9814194at2"/>
<accession>A0A1G7AGB1</accession>
<evidence type="ECO:0000313" key="2">
    <source>
        <dbReference type="EMBL" id="SDE13085.1"/>
    </source>
</evidence>
<protein>
    <recommendedName>
        <fullName evidence="4">DUF2007 domain-containing protein</fullName>
    </recommendedName>
</protein>